<dbReference type="AlphaFoldDB" id="A0A1I2WYK6"/>
<accession>A0A1I2WYK6</accession>
<feature type="compositionally biased region" description="Basic residues" evidence="1">
    <location>
        <begin position="198"/>
        <end position="207"/>
    </location>
</feature>
<proteinExistence type="predicted"/>
<reference evidence="2 3" key="1">
    <citation type="submission" date="2016-10" db="EMBL/GenBank/DDBJ databases">
        <authorList>
            <person name="de Groot N.N."/>
        </authorList>
    </citation>
    <scope>NUCLEOTIDE SEQUENCE [LARGE SCALE GENOMIC DNA]</scope>
    <source>
        <strain evidence="2 3">OK461</strain>
    </source>
</reference>
<feature type="region of interest" description="Disordered" evidence="1">
    <location>
        <begin position="73"/>
        <end position="123"/>
    </location>
</feature>
<feature type="compositionally biased region" description="Polar residues" evidence="1">
    <location>
        <begin position="177"/>
        <end position="188"/>
    </location>
</feature>
<feature type="region of interest" description="Disordered" evidence="1">
    <location>
        <begin position="176"/>
        <end position="238"/>
    </location>
</feature>
<name>A0A1I2WYK6_9ACTN</name>
<dbReference type="Proteomes" id="UP000181942">
    <property type="component" value="Unassembled WGS sequence"/>
</dbReference>
<protein>
    <submittedName>
        <fullName evidence="2">Uncharacterized protein</fullName>
    </submittedName>
</protein>
<evidence type="ECO:0000313" key="3">
    <source>
        <dbReference type="Proteomes" id="UP000181942"/>
    </source>
</evidence>
<organism evidence="2 3">
    <name type="scientific">Streptomyces mirabilis</name>
    <dbReference type="NCBI Taxonomy" id="68239"/>
    <lineage>
        <taxon>Bacteria</taxon>
        <taxon>Bacillati</taxon>
        <taxon>Actinomycetota</taxon>
        <taxon>Actinomycetes</taxon>
        <taxon>Kitasatosporales</taxon>
        <taxon>Streptomycetaceae</taxon>
        <taxon>Streptomyces</taxon>
    </lineage>
</organism>
<feature type="compositionally biased region" description="Acidic residues" evidence="1">
    <location>
        <begin position="74"/>
        <end position="92"/>
    </location>
</feature>
<gene>
    <name evidence="2" type="ORF">SAMN02787118_14117</name>
</gene>
<evidence type="ECO:0000313" key="2">
    <source>
        <dbReference type="EMBL" id="SFH06262.1"/>
    </source>
</evidence>
<feature type="compositionally biased region" description="Basic and acidic residues" evidence="1">
    <location>
        <begin position="93"/>
        <end position="115"/>
    </location>
</feature>
<evidence type="ECO:0000256" key="1">
    <source>
        <dbReference type="SAM" id="MobiDB-lite"/>
    </source>
</evidence>
<sequence length="295" mass="31870">MKPQGTASAGLLNQKLTWKVFVGCRAMSCGRDGRRVSGVAGAAEVTAVCAFRRHRRLACLAGQARQELPVCEQTELDERDDPAAVVDDDERDDRERSPALAPRHDPGKAVGEHRSAPRGCASRQSHWRAAAGDAWTNSLRSRPPTVGRSVACTLLRAWPATILVASVDWPRIRPISPNGTAHRSYSTNATRSRGPATRGRRGARSRIWRSNSPTAPGSPPTSTRPPMRAWRPPLSRSTAPVPEYVAADAPDAAGNGFDTSPSIPTRVRPLPRRFVVPPGCARDSSLTGLVNRISF</sequence>
<dbReference type="EMBL" id="FONR01000041">
    <property type="protein sequence ID" value="SFH06262.1"/>
    <property type="molecule type" value="Genomic_DNA"/>
</dbReference>